<dbReference type="GO" id="GO:0003735">
    <property type="term" value="F:structural constituent of ribosome"/>
    <property type="evidence" value="ECO:0007669"/>
    <property type="project" value="InterPro"/>
</dbReference>
<evidence type="ECO:0000256" key="1">
    <source>
        <dbReference type="ARBA" id="ARBA00008760"/>
    </source>
</evidence>
<keyword evidence="3" id="KW-0687">Ribonucleoprotein</keyword>
<protein>
    <recommendedName>
        <fullName evidence="4">Large ribosomal subunit protein bL28</fullName>
    </recommendedName>
</protein>
<comment type="caution">
    <text evidence="5">The sequence shown here is derived from an EMBL/GenBank/DDBJ whole genome shotgun (WGS) entry which is preliminary data.</text>
</comment>
<evidence type="ECO:0000256" key="2">
    <source>
        <dbReference type="ARBA" id="ARBA00022980"/>
    </source>
</evidence>
<reference evidence="6" key="1">
    <citation type="submission" date="2017-09" db="EMBL/GenBank/DDBJ databases">
        <title>Depth-based differentiation of microbial function through sediment-hosted aquifers and enrichment of novel symbionts in the deep terrestrial subsurface.</title>
        <authorList>
            <person name="Probst A.J."/>
            <person name="Ladd B."/>
            <person name="Jarett J.K."/>
            <person name="Geller-Mcgrath D.E."/>
            <person name="Sieber C.M.K."/>
            <person name="Emerson J.B."/>
            <person name="Anantharaman K."/>
            <person name="Thomas B.C."/>
            <person name="Malmstrom R."/>
            <person name="Stieglmeier M."/>
            <person name="Klingl A."/>
            <person name="Woyke T."/>
            <person name="Ryan C.M."/>
            <person name="Banfield J.F."/>
        </authorList>
    </citation>
    <scope>NUCLEOTIDE SEQUENCE [LARGE SCALE GENOMIC DNA]</scope>
</reference>
<dbReference type="AlphaFoldDB" id="A0A2M6W356"/>
<sequence>MSRSCDLCGKNANTANHVSHAQNKVKRKQRPNLQSFTVGDMKIKNVCSTCRRTMNKQSK</sequence>
<dbReference type="Pfam" id="PF00830">
    <property type="entry name" value="Ribosomal_L28"/>
    <property type="match status" value="1"/>
</dbReference>
<dbReference type="GO" id="GO:1990904">
    <property type="term" value="C:ribonucleoprotein complex"/>
    <property type="evidence" value="ECO:0007669"/>
    <property type="project" value="UniProtKB-KW"/>
</dbReference>
<evidence type="ECO:0000256" key="4">
    <source>
        <dbReference type="ARBA" id="ARBA00035174"/>
    </source>
</evidence>
<dbReference type="EMBL" id="PFBX01000049">
    <property type="protein sequence ID" value="PIT87165.1"/>
    <property type="molecule type" value="Genomic_DNA"/>
</dbReference>
<gene>
    <name evidence="5" type="primary">rpmB</name>
    <name evidence="5" type="ORF">COU31_04360</name>
</gene>
<name>A0A2M6W356_9BACT</name>
<dbReference type="InterPro" id="IPR050096">
    <property type="entry name" value="Bacterial_rp_bL28"/>
</dbReference>
<accession>A0A2M6W356</accession>
<evidence type="ECO:0000313" key="5">
    <source>
        <dbReference type="EMBL" id="PIT87165.1"/>
    </source>
</evidence>
<dbReference type="Gene3D" id="2.30.170.40">
    <property type="entry name" value="Ribosomal protein L28/L24"/>
    <property type="match status" value="1"/>
</dbReference>
<dbReference type="InterPro" id="IPR034704">
    <property type="entry name" value="Ribosomal_bL28/bL31-like_sf"/>
</dbReference>
<organism evidence="5 6">
    <name type="scientific">Candidatus Magasanikbacteria bacterium CG10_big_fil_rev_8_21_14_0_10_40_10</name>
    <dbReference type="NCBI Taxonomy" id="1974648"/>
    <lineage>
        <taxon>Bacteria</taxon>
        <taxon>Candidatus Magasanikiibacteriota</taxon>
    </lineage>
</organism>
<dbReference type="PANTHER" id="PTHR39080:SF1">
    <property type="entry name" value="LARGE RIBOSOMAL SUBUNIT PROTEIN BL28A"/>
    <property type="match status" value="1"/>
</dbReference>
<comment type="similarity">
    <text evidence="1">Belongs to the bacterial ribosomal protein bL28 family.</text>
</comment>
<dbReference type="InterPro" id="IPR001383">
    <property type="entry name" value="Ribosomal_bL28_bact-type"/>
</dbReference>
<dbReference type="InterPro" id="IPR026569">
    <property type="entry name" value="Ribosomal_bL28"/>
</dbReference>
<dbReference type="GO" id="GO:0006412">
    <property type="term" value="P:translation"/>
    <property type="evidence" value="ECO:0007669"/>
    <property type="project" value="InterPro"/>
</dbReference>
<evidence type="ECO:0000313" key="6">
    <source>
        <dbReference type="Proteomes" id="UP000231183"/>
    </source>
</evidence>
<proteinExistence type="inferred from homology"/>
<dbReference type="Proteomes" id="UP000231183">
    <property type="component" value="Unassembled WGS sequence"/>
</dbReference>
<keyword evidence="2 5" id="KW-0689">Ribosomal protein</keyword>
<dbReference type="GO" id="GO:0005840">
    <property type="term" value="C:ribosome"/>
    <property type="evidence" value="ECO:0007669"/>
    <property type="project" value="UniProtKB-KW"/>
</dbReference>
<dbReference type="InterPro" id="IPR037147">
    <property type="entry name" value="Ribosomal_bL28_sf"/>
</dbReference>
<evidence type="ECO:0000256" key="3">
    <source>
        <dbReference type="ARBA" id="ARBA00023274"/>
    </source>
</evidence>
<dbReference type="NCBIfam" id="TIGR00009">
    <property type="entry name" value="L28"/>
    <property type="match status" value="1"/>
</dbReference>
<dbReference type="PANTHER" id="PTHR39080">
    <property type="entry name" value="50S RIBOSOMAL PROTEIN L28"/>
    <property type="match status" value="1"/>
</dbReference>
<dbReference type="SUPFAM" id="SSF143800">
    <property type="entry name" value="L28p-like"/>
    <property type="match status" value="1"/>
</dbReference>